<dbReference type="SUPFAM" id="SSF50475">
    <property type="entry name" value="FMN-binding split barrel"/>
    <property type="match status" value="1"/>
</dbReference>
<accession>A0ABT8SEU9</accession>
<keyword evidence="2" id="KW-1185">Reference proteome</keyword>
<proteinExistence type="predicted"/>
<dbReference type="EMBL" id="JAUKVY010000041">
    <property type="protein sequence ID" value="MDO1537445.1"/>
    <property type="molecule type" value="Genomic_DNA"/>
</dbReference>
<evidence type="ECO:0008006" key="3">
    <source>
        <dbReference type="Google" id="ProtNLM"/>
    </source>
</evidence>
<protein>
    <recommendedName>
        <fullName evidence="3">Pyridoxamine 5'-phosphate oxidase putative domain-containing protein</fullName>
    </recommendedName>
</protein>
<sequence length="134" mass="14488">MSIPVELQNLAEVMTRYRFAYLLTASAHGAPHAVAVVPMLEGSVLVIDGIGRRTRNNLIQQPAVGLIWPPREESDYSLIVDGQAVPDGEMLRITPSRAVLHRPARRPDPIEQGACGSDCVELKVPTVATDVGLP</sequence>
<dbReference type="Gene3D" id="2.30.110.10">
    <property type="entry name" value="Electron Transport, Fmn-binding Protein, Chain A"/>
    <property type="match status" value="1"/>
</dbReference>
<dbReference type="RefSeq" id="WP_301815847.1">
    <property type="nucleotide sequence ID" value="NZ_JAUJZH010000041.1"/>
</dbReference>
<evidence type="ECO:0000313" key="2">
    <source>
        <dbReference type="Proteomes" id="UP001169027"/>
    </source>
</evidence>
<organism evidence="1 2">
    <name type="scientific">Variovorax ginsengisoli</name>
    <dbReference type="NCBI Taxonomy" id="363844"/>
    <lineage>
        <taxon>Bacteria</taxon>
        <taxon>Pseudomonadati</taxon>
        <taxon>Pseudomonadota</taxon>
        <taxon>Betaproteobacteria</taxon>
        <taxon>Burkholderiales</taxon>
        <taxon>Comamonadaceae</taxon>
        <taxon>Variovorax</taxon>
    </lineage>
</organism>
<name>A0ABT8SEU9_9BURK</name>
<dbReference type="InterPro" id="IPR012349">
    <property type="entry name" value="Split_barrel_FMN-bd"/>
</dbReference>
<dbReference type="Proteomes" id="UP001169027">
    <property type="component" value="Unassembled WGS sequence"/>
</dbReference>
<reference evidence="1" key="1">
    <citation type="submission" date="2023-06" db="EMBL/GenBank/DDBJ databases">
        <authorList>
            <person name="Jiang Y."/>
            <person name="Liu Q."/>
        </authorList>
    </citation>
    <scope>NUCLEOTIDE SEQUENCE</scope>
    <source>
        <strain evidence="1">CGMCC 1.12090</strain>
    </source>
</reference>
<gene>
    <name evidence="1" type="ORF">Q2T77_34885</name>
</gene>
<evidence type="ECO:0000313" key="1">
    <source>
        <dbReference type="EMBL" id="MDO1537445.1"/>
    </source>
</evidence>
<comment type="caution">
    <text evidence="1">The sequence shown here is derived from an EMBL/GenBank/DDBJ whole genome shotgun (WGS) entry which is preliminary data.</text>
</comment>